<name>A0ABS4JTG1_9FIRM</name>
<protein>
    <submittedName>
        <fullName evidence="1">Uncharacterized protein</fullName>
    </submittedName>
</protein>
<evidence type="ECO:0000313" key="1">
    <source>
        <dbReference type="EMBL" id="MBP2018819.1"/>
    </source>
</evidence>
<evidence type="ECO:0000313" key="2">
    <source>
        <dbReference type="Proteomes" id="UP001519289"/>
    </source>
</evidence>
<keyword evidence="2" id="KW-1185">Reference proteome</keyword>
<dbReference type="RefSeq" id="WP_209466944.1">
    <property type="nucleotide sequence ID" value="NZ_JAGGLG010000018.1"/>
</dbReference>
<sequence>MREQLLAARNLVMGTTNILLLAVPDGWRVLEGPSQPEIDRWSERADQRWMSEGRATYRLVAVAPEAPEFARAEVELRLTASPGSSGEHAVRHGYTTVRRGLLRRREVPAAQVEIDCPPTRRRLQLMLVPSLRGGAPTARQEDLRQLVEVMLEGIRCH</sequence>
<reference evidence="1 2" key="1">
    <citation type="submission" date="2021-03" db="EMBL/GenBank/DDBJ databases">
        <title>Genomic Encyclopedia of Type Strains, Phase IV (KMG-IV): sequencing the most valuable type-strain genomes for metagenomic binning, comparative biology and taxonomic classification.</title>
        <authorList>
            <person name="Goeker M."/>
        </authorList>
    </citation>
    <scope>NUCLEOTIDE SEQUENCE [LARGE SCALE GENOMIC DNA]</scope>
    <source>
        <strain evidence="1 2">DSM 27138</strain>
    </source>
</reference>
<accession>A0ABS4JTG1</accession>
<organism evidence="1 2">
    <name type="scientific">Symbiobacterium terraclitae</name>
    <dbReference type="NCBI Taxonomy" id="557451"/>
    <lineage>
        <taxon>Bacteria</taxon>
        <taxon>Bacillati</taxon>
        <taxon>Bacillota</taxon>
        <taxon>Clostridia</taxon>
        <taxon>Eubacteriales</taxon>
        <taxon>Symbiobacteriaceae</taxon>
        <taxon>Symbiobacterium</taxon>
    </lineage>
</organism>
<proteinExistence type="predicted"/>
<dbReference type="EMBL" id="JAGGLG010000018">
    <property type="protein sequence ID" value="MBP2018819.1"/>
    <property type="molecule type" value="Genomic_DNA"/>
</dbReference>
<gene>
    <name evidence="1" type="ORF">J2Z79_002234</name>
</gene>
<dbReference type="Proteomes" id="UP001519289">
    <property type="component" value="Unassembled WGS sequence"/>
</dbReference>
<comment type="caution">
    <text evidence="1">The sequence shown here is derived from an EMBL/GenBank/DDBJ whole genome shotgun (WGS) entry which is preliminary data.</text>
</comment>